<proteinExistence type="predicted"/>
<name>A0A199VVU2_ANACO</name>
<feature type="compositionally biased region" description="Polar residues" evidence="1">
    <location>
        <begin position="119"/>
        <end position="132"/>
    </location>
</feature>
<sequence length="147" mass="16203">MAPPPRMRCSSLPFFPTTGLARLRRPISFAEPLAFYRHCHTPAVAPPLVLENAIGAIDGTHIPVCVERSEQPRWEESTADMCILRWACDTGGFTIPEDALGSNILTLYPASRVESKLNSSLNYTPKGKSQQGKIHDEKQESGELPQS</sequence>
<protein>
    <recommendedName>
        <fullName evidence="4">DDE Tnp4 domain-containing protein</fullName>
    </recommendedName>
</protein>
<dbReference type="Proteomes" id="UP000092600">
    <property type="component" value="Unassembled WGS sequence"/>
</dbReference>
<organism evidence="2 3">
    <name type="scientific">Ananas comosus</name>
    <name type="common">Pineapple</name>
    <name type="synonym">Ananas ananas</name>
    <dbReference type="NCBI Taxonomy" id="4615"/>
    <lineage>
        <taxon>Eukaryota</taxon>
        <taxon>Viridiplantae</taxon>
        <taxon>Streptophyta</taxon>
        <taxon>Embryophyta</taxon>
        <taxon>Tracheophyta</taxon>
        <taxon>Spermatophyta</taxon>
        <taxon>Magnoliopsida</taxon>
        <taxon>Liliopsida</taxon>
        <taxon>Poales</taxon>
        <taxon>Bromeliaceae</taxon>
        <taxon>Bromelioideae</taxon>
        <taxon>Ananas</taxon>
    </lineage>
</organism>
<comment type="caution">
    <text evidence="2">The sequence shown here is derived from an EMBL/GenBank/DDBJ whole genome shotgun (WGS) entry which is preliminary data.</text>
</comment>
<evidence type="ECO:0000256" key="1">
    <source>
        <dbReference type="SAM" id="MobiDB-lite"/>
    </source>
</evidence>
<dbReference type="EMBL" id="LSRQ01000785">
    <property type="protein sequence ID" value="OAY80815.1"/>
    <property type="molecule type" value="Genomic_DNA"/>
</dbReference>
<evidence type="ECO:0008006" key="4">
    <source>
        <dbReference type="Google" id="ProtNLM"/>
    </source>
</evidence>
<gene>
    <name evidence="2" type="ORF">ACMD2_21068</name>
</gene>
<accession>A0A199VVU2</accession>
<dbReference type="AlphaFoldDB" id="A0A199VVU2"/>
<evidence type="ECO:0000313" key="3">
    <source>
        <dbReference type="Proteomes" id="UP000092600"/>
    </source>
</evidence>
<feature type="region of interest" description="Disordered" evidence="1">
    <location>
        <begin position="119"/>
        <end position="147"/>
    </location>
</feature>
<feature type="non-terminal residue" evidence="2">
    <location>
        <position position="147"/>
    </location>
</feature>
<reference evidence="2 3" key="1">
    <citation type="journal article" date="2016" name="DNA Res.">
        <title>The draft genome of MD-2 pineapple using hybrid error correction of long reads.</title>
        <authorList>
            <person name="Redwan R.M."/>
            <person name="Saidin A."/>
            <person name="Kumar S.V."/>
        </authorList>
    </citation>
    <scope>NUCLEOTIDE SEQUENCE [LARGE SCALE GENOMIC DNA]</scope>
    <source>
        <strain evidence="3">cv. MD2</strain>
        <tissue evidence="2">Leaf</tissue>
    </source>
</reference>
<evidence type="ECO:0000313" key="2">
    <source>
        <dbReference type="EMBL" id="OAY80815.1"/>
    </source>
</evidence>